<organism evidence="1">
    <name type="scientific">Podoviridae sp. ctxqo3</name>
    <dbReference type="NCBI Taxonomy" id="2827755"/>
    <lineage>
        <taxon>Viruses</taxon>
        <taxon>Duplodnaviria</taxon>
        <taxon>Heunggongvirae</taxon>
        <taxon>Uroviricota</taxon>
        <taxon>Caudoviricetes</taxon>
    </lineage>
</organism>
<accession>A0A8S5SYQ3</accession>
<reference evidence="1" key="1">
    <citation type="journal article" date="2021" name="Proc. Natl. Acad. Sci. U.S.A.">
        <title>A Catalog of Tens of Thousands of Viruses from Human Metagenomes Reveals Hidden Associations with Chronic Diseases.</title>
        <authorList>
            <person name="Tisza M.J."/>
            <person name="Buck C.B."/>
        </authorList>
    </citation>
    <scope>NUCLEOTIDE SEQUENCE</scope>
    <source>
        <strain evidence="1">Ctxqo3</strain>
    </source>
</reference>
<protein>
    <submittedName>
        <fullName evidence="1">Uncharacterized protein</fullName>
    </submittedName>
</protein>
<evidence type="ECO:0000313" key="1">
    <source>
        <dbReference type="EMBL" id="DAF56244.1"/>
    </source>
</evidence>
<sequence length="50" mass="5810">MKNEILAAIENIEDTYLIDDNYVRYPATLHEFQTTADKLMTIRKGCDAFL</sequence>
<name>A0A8S5SYQ3_9CAUD</name>
<proteinExistence type="predicted"/>
<dbReference type="EMBL" id="BK032710">
    <property type="protein sequence ID" value="DAF56244.1"/>
    <property type="molecule type" value="Genomic_DNA"/>
</dbReference>